<evidence type="ECO:0000313" key="7">
    <source>
        <dbReference type="EMBL" id="JAE03529.1"/>
    </source>
</evidence>
<name>A0A0A9EX28_ARUDO</name>
<dbReference type="PANTHER" id="PTHR42647:SF68">
    <property type="entry name" value="OS11G0542100 PROTEIN"/>
    <property type="match status" value="1"/>
</dbReference>
<dbReference type="InterPro" id="IPR013083">
    <property type="entry name" value="Znf_RING/FYVE/PHD"/>
</dbReference>
<organism evidence="7">
    <name type="scientific">Arundo donax</name>
    <name type="common">Giant reed</name>
    <name type="synonym">Donax arundinaceus</name>
    <dbReference type="NCBI Taxonomy" id="35708"/>
    <lineage>
        <taxon>Eukaryota</taxon>
        <taxon>Viridiplantae</taxon>
        <taxon>Streptophyta</taxon>
        <taxon>Embryophyta</taxon>
        <taxon>Tracheophyta</taxon>
        <taxon>Spermatophyta</taxon>
        <taxon>Magnoliopsida</taxon>
        <taxon>Liliopsida</taxon>
        <taxon>Poales</taxon>
        <taxon>Poaceae</taxon>
        <taxon>PACMAD clade</taxon>
        <taxon>Arundinoideae</taxon>
        <taxon>Arundineae</taxon>
        <taxon>Arundo</taxon>
    </lineage>
</organism>
<sequence>MAVQAQLGGLAGCRLPYGGGLAVAEQQVWALKDCGALLPPAANDGVRYNCAGVVSGAQSELTCNGGGGGGVVASRKRGREADVEQHVSSSSAALLPIPGMHEAGVETQPPPAGCAASRVVESAMASTSGRPASVADALVSELCRQGAEVDALVRAECDRLRIGLEQARKRQSHALVRAAAGAAARRLREKEAELEAARGHAAELEERLRQAAAESQAWFGLARSNEAVAAGLRATIDTLLLRGAAAAPAPAEGFGESDPTSSPAAADDAQSCCFEAKDAPADHTAGTSAVSKWACKACGEVEASVLLLPCRHLCLCKACEPLLDACPVCLAAKNATIHIAAN</sequence>
<evidence type="ECO:0000256" key="1">
    <source>
        <dbReference type="ARBA" id="ARBA00022723"/>
    </source>
</evidence>
<evidence type="ECO:0000256" key="2">
    <source>
        <dbReference type="ARBA" id="ARBA00022771"/>
    </source>
</evidence>
<feature type="domain" description="RING-type" evidence="6">
    <location>
        <begin position="295"/>
        <end position="329"/>
    </location>
</feature>
<dbReference type="AlphaFoldDB" id="A0A0A9EX28"/>
<keyword evidence="5" id="KW-0175">Coiled coil</keyword>
<dbReference type="Pfam" id="PF13920">
    <property type="entry name" value="zf-C3HC4_3"/>
    <property type="match status" value="1"/>
</dbReference>
<protein>
    <recommendedName>
        <fullName evidence="6">RING-type domain-containing protein</fullName>
    </recommendedName>
</protein>
<proteinExistence type="predicted"/>
<dbReference type="Gene3D" id="3.30.40.10">
    <property type="entry name" value="Zinc/RING finger domain, C3HC4 (zinc finger)"/>
    <property type="match status" value="1"/>
</dbReference>
<dbReference type="PANTHER" id="PTHR42647">
    <property type="entry name" value="SBP (S-RIBONUCLEASE BINDING PROTEIN) FAMILY PROTEIN"/>
    <property type="match status" value="1"/>
</dbReference>
<dbReference type="CDD" id="cd16649">
    <property type="entry name" value="mRING-HC-C3HC5_CGRF1-like"/>
    <property type="match status" value="1"/>
</dbReference>
<dbReference type="GO" id="GO:0004842">
    <property type="term" value="F:ubiquitin-protein transferase activity"/>
    <property type="evidence" value="ECO:0007669"/>
    <property type="project" value="TreeGrafter"/>
</dbReference>
<dbReference type="FunFam" id="3.30.40.10:FF:000239">
    <property type="entry name" value="probable BOI-related E3 ubiquitin-protein ligase 2"/>
    <property type="match status" value="1"/>
</dbReference>
<dbReference type="PROSITE" id="PS50089">
    <property type="entry name" value="ZF_RING_2"/>
    <property type="match status" value="1"/>
</dbReference>
<evidence type="ECO:0000259" key="6">
    <source>
        <dbReference type="PROSITE" id="PS50089"/>
    </source>
</evidence>
<dbReference type="EMBL" id="GBRH01194367">
    <property type="protein sequence ID" value="JAE03529.1"/>
    <property type="molecule type" value="Transcribed_RNA"/>
</dbReference>
<dbReference type="InterPro" id="IPR001841">
    <property type="entry name" value="Znf_RING"/>
</dbReference>
<reference evidence="7" key="1">
    <citation type="submission" date="2014-09" db="EMBL/GenBank/DDBJ databases">
        <authorList>
            <person name="Magalhaes I.L.F."/>
            <person name="Oliveira U."/>
            <person name="Santos F.R."/>
            <person name="Vidigal T.H.D.A."/>
            <person name="Brescovit A.D."/>
            <person name="Santos A.J."/>
        </authorList>
    </citation>
    <scope>NUCLEOTIDE SEQUENCE</scope>
    <source>
        <tissue evidence="7">Shoot tissue taken approximately 20 cm above the soil surface</tissue>
    </source>
</reference>
<feature type="coiled-coil region" evidence="5">
    <location>
        <begin position="187"/>
        <end position="214"/>
    </location>
</feature>
<reference evidence="7" key="2">
    <citation type="journal article" date="2015" name="Data Brief">
        <title>Shoot transcriptome of the giant reed, Arundo donax.</title>
        <authorList>
            <person name="Barrero R.A."/>
            <person name="Guerrero F.D."/>
            <person name="Moolhuijzen P."/>
            <person name="Goolsby J.A."/>
            <person name="Tidwell J."/>
            <person name="Bellgard S.E."/>
            <person name="Bellgard M.I."/>
        </authorList>
    </citation>
    <scope>NUCLEOTIDE SEQUENCE</scope>
    <source>
        <tissue evidence="7">Shoot tissue taken approximately 20 cm above the soil surface</tissue>
    </source>
</reference>
<keyword evidence="3" id="KW-0862">Zinc</keyword>
<evidence type="ECO:0000256" key="4">
    <source>
        <dbReference type="PROSITE-ProRule" id="PRU00175"/>
    </source>
</evidence>
<keyword evidence="2 4" id="KW-0863">Zinc-finger</keyword>
<dbReference type="GO" id="GO:0008270">
    <property type="term" value="F:zinc ion binding"/>
    <property type="evidence" value="ECO:0007669"/>
    <property type="project" value="UniProtKB-KW"/>
</dbReference>
<evidence type="ECO:0000256" key="5">
    <source>
        <dbReference type="SAM" id="Coils"/>
    </source>
</evidence>
<accession>A0A0A9EX28</accession>
<keyword evidence="1" id="KW-0479">Metal-binding</keyword>
<evidence type="ECO:0000256" key="3">
    <source>
        <dbReference type="ARBA" id="ARBA00022833"/>
    </source>
</evidence>